<keyword evidence="1" id="KW-0732">Signal</keyword>
<feature type="signal peptide" evidence="1">
    <location>
        <begin position="1"/>
        <end position="23"/>
    </location>
</feature>
<feature type="chain" id="PRO_5004374391" description="Salt-induced outer membrane protein" evidence="1">
    <location>
        <begin position="24"/>
        <end position="254"/>
    </location>
</feature>
<evidence type="ECO:0000313" key="2">
    <source>
        <dbReference type="EMBL" id="CCK77710.1"/>
    </source>
</evidence>
<evidence type="ECO:0008006" key="4">
    <source>
        <dbReference type="Google" id="ProtNLM"/>
    </source>
</evidence>
<dbReference type="Proteomes" id="UP000032749">
    <property type="component" value="Chromosome"/>
</dbReference>
<evidence type="ECO:0000256" key="1">
    <source>
        <dbReference type="SAM" id="SignalP"/>
    </source>
</evidence>
<name>R4YRZ2_OLEAN</name>
<protein>
    <recommendedName>
        <fullName evidence="4">Salt-induced outer membrane protein</fullName>
    </recommendedName>
</protein>
<dbReference type="STRING" id="698738.OLEAN_C35340"/>
<dbReference type="OrthoDB" id="5292716at2"/>
<dbReference type="EMBL" id="FO203512">
    <property type="protein sequence ID" value="CCK77710.1"/>
    <property type="molecule type" value="Genomic_DNA"/>
</dbReference>
<dbReference type="Pfam" id="PF04338">
    <property type="entry name" value="DUF481"/>
    <property type="match status" value="1"/>
</dbReference>
<keyword evidence="3" id="KW-1185">Reference proteome</keyword>
<dbReference type="AlphaFoldDB" id="R4YRZ2"/>
<organism evidence="2 3">
    <name type="scientific">Oleispira antarctica RB-8</name>
    <dbReference type="NCBI Taxonomy" id="698738"/>
    <lineage>
        <taxon>Bacteria</taxon>
        <taxon>Pseudomonadati</taxon>
        <taxon>Pseudomonadota</taxon>
        <taxon>Gammaproteobacteria</taxon>
        <taxon>Oceanospirillales</taxon>
        <taxon>Oceanospirillaceae</taxon>
        <taxon>Oleispira</taxon>
    </lineage>
</organism>
<reference evidence="2 3" key="1">
    <citation type="journal article" date="2013" name="Nat. Commun.">
        <title>Genome sequence and functional genomic analysis of the oil-degrading bacterium Oleispira antarctica.</title>
        <authorList>
            <person name="Kube M."/>
            <person name="Chernikova T.N."/>
            <person name="Al-Ramahi Y."/>
            <person name="Beloqui A."/>
            <person name="Lopez-Cortez N."/>
            <person name="Guazzaroni M.E."/>
            <person name="Heipieper H.J."/>
            <person name="Klages S."/>
            <person name="Kotsyurbenko O.R."/>
            <person name="Langer I."/>
            <person name="Nechitaylo T.Y."/>
            <person name="Lunsdorf H."/>
            <person name="Fernandez M."/>
            <person name="Juarez S."/>
            <person name="Ciordia S."/>
            <person name="Singer A."/>
            <person name="Kagan O."/>
            <person name="Egorova O."/>
            <person name="Petit P.A."/>
            <person name="Stogios P."/>
            <person name="Kim Y."/>
            <person name="Tchigvintsev A."/>
            <person name="Flick R."/>
            <person name="Denaro R."/>
            <person name="Genovese M."/>
            <person name="Albar J.P."/>
            <person name="Reva O.N."/>
            <person name="Martinez-Gomariz M."/>
            <person name="Tran H."/>
            <person name="Ferrer M."/>
            <person name="Savchenko A."/>
            <person name="Yakunin A.F."/>
            <person name="Yakimov M.M."/>
            <person name="Golyshina O.V."/>
            <person name="Reinhardt R."/>
            <person name="Golyshin P.N."/>
        </authorList>
    </citation>
    <scope>NUCLEOTIDE SEQUENCE [LARGE SCALE GENOMIC DNA]</scope>
</reference>
<gene>
    <name evidence="2" type="ORF">OLEAN_C35340</name>
</gene>
<accession>R4YRZ2</accession>
<evidence type="ECO:0000313" key="3">
    <source>
        <dbReference type="Proteomes" id="UP000032749"/>
    </source>
</evidence>
<sequence length="254" mass="27757">MKKTLLSSSLFTGLLLLPSLSQAEDVDASNTDSAPTEAAWSGDAELGFIQTSGNSDTQSFNGKFSLIRELEPVTTSLNLEALTSEEDGDASKERYIAGLEHDYSLSKRSYVASVLSYEDDRFNGYQYQSSLSVGYGYHAWADENGKLDLVVGPGYRRSALENRNEDGDKVEEEAIGRASLKLLVNIGQGAKFTEHFTVEGGESKIVYKSDMGLESTLVGQLAMKINYQVKHTTDVPDDKKNTDSLVGVTLVYSF</sequence>
<proteinExistence type="predicted"/>
<dbReference type="KEGG" id="oai:OLEAN_C35340"/>
<dbReference type="InterPro" id="IPR007433">
    <property type="entry name" value="DUF481"/>
</dbReference>
<dbReference type="HOGENOM" id="CLU_058997_5_1_6"/>